<dbReference type="OrthoDB" id="7214977at2759"/>
<gene>
    <name evidence="3" type="ORF">DIATSA_LOCUS4123</name>
</gene>
<reference evidence="3" key="2">
    <citation type="submission" date="2022-10" db="EMBL/GenBank/DDBJ databases">
        <authorList>
            <consortium name="ENA_rothamsted_submissions"/>
            <consortium name="culmorum"/>
            <person name="King R."/>
        </authorList>
    </citation>
    <scope>NUCLEOTIDE SEQUENCE</scope>
</reference>
<organism evidence="3 4">
    <name type="scientific">Diatraea saccharalis</name>
    <name type="common">sugarcane borer</name>
    <dbReference type="NCBI Taxonomy" id="40085"/>
    <lineage>
        <taxon>Eukaryota</taxon>
        <taxon>Metazoa</taxon>
        <taxon>Ecdysozoa</taxon>
        <taxon>Arthropoda</taxon>
        <taxon>Hexapoda</taxon>
        <taxon>Insecta</taxon>
        <taxon>Pterygota</taxon>
        <taxon>Neoptera</taxon>
        <taxon>Endopterygota</taxon>
        <taxon>Lepidoptera</taxon>
        <taxon>Glossata</taxon>
        <taxon>Ditrysia</taxon>
        <taxon>Pyraloidea</taxon>
        <taxon>Crambidae</taxon>
        <taxon>Crambinae</taxon>
        <taxon>Diatraea</taxon>
    </lineage>
</organism>
<feature type="region of interest" description="Disordered" evidence="1">
    <location>
        <begin position="426"/>
        <end position="454"/>
    </location>
</feature>
<evidence type="ECO:0000313" key="4">
    <source>
        <dbReference type="Proteomes" id="UP001153714"/>
    </source>
</evidence>
<evidence type="ECO:0000313" key="3">
    <source>
        <dbReference type="EMBL" id="CAG9786147.1"/>
    </source>
</evidence>
<keyword evidence="2" id="KW-0812">Transmembrane</keyword>
<dbReference type="EMBL" id="OU893346">
    <property type="protein sequence ID" value="CAG9786147.1"/>
    <property type="molecule type" value="Genomic_DNA"/>
</dbReference>
<name>A0A9N9QYV2_9NEOP</name>
<proteinExistence type="predicted"/>
<evidence type="ECO:0000256" key="1">
    <source>
        <dbReference type="SAM" id="MobiDB-lite"/>
    </source>
</evidence>
<sequence>MSNPRCEQHPLLYEELSEEEQLSPRLKARQRSMVYRGYSKNKIRGAAAIFKLWPDHWSSSLAYWWIGLGMIALVTLIIYNSVSVFALLPSEHFKEITTRLRNNEKDTTIAKENQEPLNVFMHFFVEQNNEIDLSSYTPYIETIANKYSDYYYKILIITNDTNVEANIISAEENNENALNLLWTKKPVPQSVKNNINIQHITLSKYMENTPLRKHWRHLPYQFIEFLTRAVSIWDKGGIAFDPVILTPLSPHAVYIEKLQNILRDYHHIPKKCSKNIKSIKKSHDSPKKKVNNIRDIIDALEKESDGWSSTEQSLEEAENKKEIVITNSFQGTLKQLNENKRKNEILKDSDTNVVSTTQIHPTINKIPNIKEEVKFSSPSHDQHIIQTSLTNDSNSFALLPMFLDFLFKNKPSSEIVYSHKEEPFTKSRKRKHVLPLNEKKNKTSQNNNKSDNLNPEIVSANFTNDYSNQHTVETNQINITSPFTIDLNGKLIASVIPCHAFLGTIFSDLAHNQESLTNFIINELSIFCKGVLSSCNGIDVILL</sequence>
<protein>
    <submittedName>
        <fullName evidence="3">Uncharacterized protein</fullName>
    </submittedName>
</protein>
<feature type="compositionally biased region" description="Low complexity" evidence="1">
    <location>
        <begin position="443"/>
        <end position="452"/>
    </location>
</feature>
<dbReference type="Proteomes" id="UP001153714">
    <property type="component" value="Chromosome 15"/>
</dbReference>
<evidence type="ECO:0000256" key="2">
    <source>
        <dbReference type="SAM" id="Phobius"/>
    </source>
</evidence>
<feature type="transmembrane region" description="Helical" evidence="2">
    <location>
        <begin position="62"/>
        <end position="88"/>
    </location>
</feature>
<dbReference type="AlphaFoldDB" id="A0A9N9QYV2"/>
<accession>A0A9N9QYV2</accession>
<keyword evidence="2" id="KW-0472">Membrane</keyword>
<keyword evidence="4" id="KW-1185">Reference proteome</keyword>
<keyword evidence="2" id="KW-1133">Transmembrane helix</keyword>
<reference evidence="3" key="1">
    <citation type="submission" date="2021-12" db="EMBL/GenBank/DDBJ databases">
        <authorList>
            <person name="King R."/>
        </authorList>
    </citation>
    <scope>NUCLEOTIDE SEQUENCE</scope>
</reference>